<dbReference type="PROSITE" id="PS01081">
    <property type="entry name" value="HTH_TETR_1"/>
    <property type="match status" value="1"/>
</dbReference>
<dbReference type="AlphaFoldDB" id="A0A1T5F6B1"/>
<dbReference type="PANTHER" id="PTHR47506">
    <property type="entry name" value="TRANSCRIPTIONAL REGULATORY PROTEIN"/>
    <property type="match status" value="1"/>
</dbReference>
<dbReference type="EMBL" id="FUYS01000013">
    <property type="protein sequence ID" value="SKB91717.1"/>
    <property type="molecule type" value="Genomic_DNA"/>
</dbReference>
<dbReference type="InterPro" id="IPR036271">
    <property type="entry name" value="Tet_transcr_reg_TetR-rel_C_sf"/>
</dbReference>
<dbReference type="PRINTS" id="PR00455">
    <property type="entry name" value="HTHTETR"/>
</dbReference>
<dbReference type="SUPFAM" id="SSF48498">
    <property type="entry name" value="Tetracyclin repressor-like, C-terminal domain"/>
    <property type="match status" value="1"/>
</dbReference>
<dbReference type="PROSITE" id="PS50977">
    <property type="entry name" value="HTH_TETR_2"/>
    <property type="match status" value="1"/>
</dbReference>
<dbReference type="STRING" id="623280.SAMN05660226_03811"/>
<dbReference type="PANTHER" id="PTHR47506:SF1">
    <property type="entry name" value="HTH-TYPE TRANSCRIPTIONAL REGULATOR YJDC"/>
    <property type="match status" value="1"/>
</dbReference>
<dbReference type="SUPFAM" id="SSF46689">
    <property type="entry name" value="Homeodomain-like"/>
    <property type="match status" value="1"/>
</dbReference>
<name>A0A1T5F6B1_9SPHI</name>
<evidence type="ECO:0000313" key="7">
    <source>
        <dbReference type="Proteomes" id="UP000190541"/>
    </source>
</evidence>
<keyword evidence="2 4" id="KW-0238">DNA-binding</keyword>
<accession>A0A1T5F6B1</accession>
<protein>
    <submittedName>
        <fullName evidence="6">Transcriptional regulator, TetR family</fullName>
    </submittedName>
</protein>
<dbReference type="InterPro" id="IPR011075">
    <property type="entry name" value="TetR_C"/>
</dbReference>
<dbReference type="RefSeq" id="WP_245827020.1">
    <property type="nucleotide sequence ID" value="NZ_FUYS01000013.1"/>
</dbReference>
<gene>
    <name evidence="6" type="ORF">SAMN05660226_03811</name>
</gene>
<evidence type="ECO:0000256" key="1">
    <source>
        <dbReference type="ARBA" id="ARBA00023015"/>
    </source>
</evidence>
<keyword evidence="1" id="KW-0805">Transcription regulation</keyword>
<dbReference type="Proteomes" id="UP000190541">
    <property type="component" value="Unassembled WGS sequence"/>
</dbReference>
<evidence type="ECO:0000313" key="6">
    <source>
        <dbReference type="EMBL" id="SKB91717.1"/>
    </source>
</evidence>
<proteinExistence type="predicted"/>
<dbReference type="InterPro" id="IPR023772">
    <property type="entry name" value="DNA-bd_HTH_TetR-type_CS"/>
</dbReference>
<feature type="DNA-binding region" description="H-T-H motif" evidence="4">
    <location>
        <begin position="29"/>
        <end position="48"/>
    </location>
</feature>
<feature type="domain" description="HTH tetR-type" evidence="5">
    <location>
        <begin position="6"/>
        <end position="66"/>
    </location>
</feature>
<sequence>MMKKAEATRLSILQKAFGLIYVRGYQTTSIDDILATTNVTKGAFYYHFKNKDEMGVAIIRELLVPTFEATFIRPLQSDGDPVRIVYNMMEDILMANEFLKVEHGCPAANFTLEMAPWHVDFTKALNDLSTKWKNGIIQCIANGKKRGEIKEDVSEEEVAVFVMSGYWGIRNMGKLANSKSVYRAYLQQLKLYLETLK</sequence>
<dbReference type="GO" id="GO:0003677">
    <property type="term" value="F:DNA binding"/>
    <property type="evidence" value="ECO:0007669"/>
    <property type="project" value="UniProtKB-UniRule"/>
</dbReference>
<dbReference type="Gene3D" id="1.10.357.10">
    <property type="entry name" value="Tetracycline Repressor, domain 2"/>
    <property type="match status" value="1"/>
</dbReference>
<dbReference type="Pfam" id="PF00440">
    <property type="entry name" value="TetR_N"/>
    <property type="match status" value="1"/>
</dbReference>
<reference evidence="6 7" key="1">
    <citation type="submission" date="2017-02" db="EMBL/GenBank/DDBJ databases">
        <authorList>
            <person name="Peterson S.W."/>
        </authorList>
    </citation>
    <scope>NUCLEOTIDE SEQUENCE [LARGE SCALE GENOMIC DNA]</scope>
    <source>
        <strain evidence="6 7">DSM 22899</strain>
    </source>
</reference>
<keyword evidence="7" id="KW-1185">Reference proteome</keyword>
<evidence type="ECO:0000256" key="2">
    <source>
        <dbReference type="ARBA" id="ARBA00023125"/>
    </source>
</evidence>
<organism evidence="6 7">
    <name type="scientific">Parapedobacter luteus</name>
    <dbReference type="NCBI Taxonomy" id="623280"/>
    <lineage>
        <taxon>Bacteria</taxon>
        <taxon>Pseudomonadati</taxon>
        <taxon>Bacteroidota</taxon>
        <taxon>Sphingobacteriia</taxon>
        <taxon>Sphingobacteriales</taxon>
        <taxon>Sphingobacteriaceae</taxon>
        <taxon>Parapedobacter</taxon>
    </lineage>
</organism>
<keyword evidence="3" id="KW-0804">Transcription</keyword>
<evidence type="ECO:0000256" key="3">
    <source>
        <dbReference type="ARBA" id="ARBA00023163"/>
    </source>
</evidence>
<dbReference type="InterPro" id="IPR001647">
    <property type="entry name" value="HTH_TetR"/>
</dbReference>
<dbReference type="InterPro" id="IPR009057">
    <property type="entry name" value="Homeodomain-like_sf"/>
</dbReference>
<evidence type="ECO:0000259" key="5">
    <source>
        <dbReference type="PROSITE" id="PS50977"/>
    </source>
</evidence>
<evidence type="ECO:0000256" key="4">
    <source>
        <dbReference type="PROSITE-ProRule" id="PRU00335"/>
    </source>
</evidence>
<dbReference type="Pfam" id="PF16925">
    <property type="entry name" value="TetR_C_13"/>
    <property type="match status" value="1"/>
</dbReference>